<proteinExistence type="predicted"/>
<protein>
    <recommendedName>
        <fullName evidence="3">Group-specific protein</fullName>
    </recommendedName>
</protein>
<dbReference type="AlphaFoldDB" id="A0A2A8PW47"/>
<organism evidence="1 2">
    <name type="scientific">Bacillus cereus</name>
    <dbReference type="NCBI Taxonomy" id="1396"/>
    <lineage>
        <taxon>Bacteria</taxon>
        <taxon>Bacillati</taxon>
        <taxon>Bacillota</taxon>
        <taxon>Bacilli</taxon>
        <taxon>Bacillales</taxon>
        <taxon>Bacillaceae</taxon>
        <taxon>Bacillus</taxon>
        <taxon>Bacillus cereus group</taxon>
    </lineage>
</organism>
<reference evidence="1 2" key="1">
    <citation type="submission" date="2017-09" db="EMBL/GenBank/DDBJ databases">
        <title>Large-scale bioinformatics analysis of Bacillus genomes uncovers conserved roles of natural products in bacterial physiology.</title>
        <authorList>
            <consortium name="Agbiome Team Llc"/>
            <person name="Bleich R.M."/>
            <person name="Grubbs K.J."/>
            <person name="Santa Maria K.C."/>
            <person name="Allen S.E."/>
            <person name="Farag S."/>
            <person name="Shank E.A."/>
            <person name="Bowers A."/>
        </authorList>
    </citation>
    <scope>NUCLEOTIDE SEQUENCE [LARGE SCALE GENOMIC DNA]</scope>
    <source>
        <strain evidence="1 2">AFS010695</strain>
    </source>
</reference>
<dbReference type="EMBL" id="NTWE01000023">
    <property type="protein sequence ID" value="PEW01503.1"/>
    <property type="molecule type" value="Genomic_DNA"/>
</dbReference>
<name>A0A2A8PW47_BACCE</name>
<sequence>MKLYFKDMEIGEIKDVFGDMPWMYGTIRLYENSKPLQNYFREMVDEDSVFDVESIDPEFLDDENWFVYDEVNRWYLGIDIPAIYMEDITVAWRWR</sequence>
<evidence type="ECO:0000313" key="2">
    <source>
        <dbReference type="Proteomes" id="UP000220635"/>
    </source>
</evidence>
<evidence type="ECO:0000313" key="1">
    <source>
        <dbReference type="EMBL" id="PEW01503.1"/>
    </source>
</evidence>
<accession>A0A2A8PW47</accession>
<dbReference type="RefSeq" id="WP_000780762.1">
    <property type="nucleotide sequence ID" value="NZ_NTWE01000023.1"/>
</dbReference>
<evidence type="ECO:0008006" key="3">
    <source>
        <dbReference type="Google" id="ProtNLM"/>
    </source>
</evidence>
<gene>
    <name evidence="1" type="ORF">CN425_12875</name>
</gene>
<dbReference type="OrthoDB" id="1911146at2"/>
<comment type="caution">
    <text evidence="1">The sequence shown here is derived from an EMBL/GenBank/DDBJ whole genome shotgun (WGS) entry which is preliminary data.</text>
</comment>
<dbReference type="Proteomes" id="UP000220635">
    <property type="component" value="Unassembled WGS sequence"/>
</dbReference>